<dbReference type="HOGENOM" id="CLU_1693550_0_0_14"/>
<dbReference type="EMBL" id="FQ790233">
    <property type="protein sequence ID" value="CBZ40646.1"/>
    <property type="molecule type" value="Genomic_DNA"/>
</dbReference>
<dbReference type="AlphaFoldDB" id="F0V1W5"/>
<reference evidence="2 3" key="1">
    <citation type="journal article" date="2011" name="J. Bacteriol.">
        <title>Complete genome sequence of the hemotrophic Mycoplasma suis strain KI3806.</title>
        <authorList>
            <person name="Oehlerking J."/>
            <person name="Kube M."/>
            <person name="Felder K.M."/>
            <person name="Matter D."/>
            <person name="Wittenbrink M.M."/>
            <person name="Schwarzenbach S."/>
            <person name="Kramer M.M."/>
            <person name="Hoelzle K."/>
            <person name="Hoelzle L.E."/>
        </authorList>
    </citation>
    <scope>NUCLEOTIDE SEQUENCE [LARGE SCALE GENOMIC DNA]</scope>
    <source>
        <strain evidence="3">KI_3806</strain>
    </source>
</reference>
<gene>
    <name evidence="2" type="ORF">MSUIS_05530</name>
</gene>
<feature type="compositionally biased region" description="Low complexity" evidence="1">
    <location>
        <begin position="99"/>
        <end position="120"/>
    </location>
</feature>
<evidence type="ECO:0000313" key="2">
    <source>
        <dbReference type="EMBL" id="CBZ40646.1"/>
    </source>
</evidence>
<accession>F0V1W5</accession>
<proteinExistence type="predicted"/>
<evidence type="ECO:0000256" key="1">
    <source>
        <dbReference type="SAM" id="MobiDB-lite"/>
    </source>
</evidence>
<dbReference type="KEGG" id="msk:MSUIS_05530"/>
<sequence>MKGLLLAVSAGATGGVLGKGYIFLRDNENSFLFGSNSPKEEQVRDEKRAYRANLVEEAKKLKGVAATTAINKVASSVAGDNANKNGDNNTNQVKVEINPTSSNSISSPQTSEPSPTASSPIDVGNVEPTAPAGVDIGPDPVSPSPLEGLMPEDIF</sequence>
<evidence type="ECO:0000313" key="3">
    <source>
        <dbReference type="Proteomes" id="UP000008645"/>
    </source>
</evidence>
<feature type="compositionally biased region" description="Low complexity" evidence="1">
    <location>
        <begin position="78"/>
        <end position="91"/>
    </location>
</feature>
<organism evidence="2 3">
    <name type="scientific">Mycoplasma suis (strain KI_3806)</name>
    <dbReference type="NCBI Taxonomy" id="708248"/>
    <lineage>
        <taxon>Bacteria</taxon>
        <taxon>Bacillati</taxon>
        <taxon>Mycoplasmatota</taxon>
        <taxon>Mollicutes</taxon>
        <taxon>Mycoplasmataceae</taxon>
        <taxon>Mycoplasma</taxon>
    </lineage>
</organism>
<name>F0V1W5_MYCS3</name>
<feature type="region of interest" description="Disordered" evidence="1">
    <location>
        <begin position="75"/>
        <end position="155"/>
    </location>
</feature>
<protein>
    <submittedName>
        <fullName evidence="2">Uncharacterized protein</fullName>
    </submittedName>
</protein>
<dbReference type="Proteomes" id="UP000008645">
    <property type="component" value="Chromosome"/>
</dbReference>